<evidence type="ECO:0000313" key="6">
    <source>
        <dbReference type="EMBL" id="ETO18140.1"/>
    </source>
</evidence>
<name>X6MYI7_RETFI</name>
<keyword evidence="7" id="KW-1185">Reference proteome</keyword>
<dbReference type="PRINTS" id="PR00319">
    <property type="entry name" value="GPROTEINB"/>
</dbReference>
<protein>
    <submittedName>
        <fullName evidence="6">G protein complex beta subunit SfaD</fullName>
    </submittedName>
</protein>
<dbReference type="PANTHER" id="PTHR19850">
    <property type="entry name" value="GUANINE NUCLEOTIDE-BINDING PROTEIN BETA G PROTEIN BETA"/>
    <property type="match status" value="1"/>
</dbReference>
<evidence type="ECO:0000313" key="7">
    <source>
        <dbReference type="Proteomes" id="UP000023152"/>
    </source>
</evidence>
<dbReference type="InterPro" id="IPR016346">
    <property type="entry name" value="G-protein_beta_1-5"/>
</dbReference>
<accession>X6MYI7</accession>
<dbReference type="AlphaFoldDB" id="X6MYI7"/>
<comment type="caution">
    <text evidence="6">The sequence shown here is derived from an EMBL/GenBank/DDBJ whole genome shotgun (WGS) entry which is preliminary data.</text>
</comment>
<dbReference type="SMART" id="SM00320">
    <property type="entry name" value="WD40"/>
    <property type="match status" value="6"/>
</dbReference>
<dbReference type="PRINTS" id="PR00320">
    <property type="entry name" value="GPROTEINBRPT"/>
</dbReference>
<evidence type="ECO:0000256" key="5">
    <source>
        <dbReference type="PROSITE-ProRule" id="PRU00221"/>
    </source>
</evidence>
<keyword evidence="4" id="KW-0807">Transducer</keyword>
<dbReference type="InterPro" id="IPR019775">
    <property type="entry name" value="WD40_repeat_CS"/>
</dbReference>
<dbReference type="Pfam" id="PF25391">
    <property type="entry name" value="WD40_Gbeta"/>
    <property type="match status" value="1"/>
</dbReference>
<dbReference type="InterPro" id="IPR001680">
    <property type="entry name" value="WD40_rpt"/>
</dbReference>
<evidence type="ECO:0000256" key="2">
    <source>
        <dbReference type="ARBA" id="ARBA00022574"/>
    </source>
</evidence>
<dbReference type="OrthoDB" id="10255630at2759"/>
<dbReference type="SUPFAM" id="SSF50978">
    <property type="entry name" value="WD40 repeat-like"/>
    <property type="match status" value="1"/>
</dbReference>
<reference evidence="6 7" key="1">
    <citation type="journal article" date="2013" name="Curr. Biol.">
        <title>The Genome of the Foraminiferan Reticulomyxa filosa.</title>
        <authorList>
            <person name="Glockner G."/>
            <person name="Hulsmann N."/>
            <person name="Schleicher M."/>
            <person name="Noegel A.A."/>
            <person name="Eichinger L."/>
            <person name="Gallinger C."/>
            <person name="Pawlowski J."/>
            <person name="Sierra R."/>
            <person name="Euteneuer U."/>
            <person name="Pillet L."/>
            <person name="Moustafa A."/>
            <person name="Platzer M."/>
            <person name="Groth M."/>
            <person name="Szafranski K."/>
            <person name="Schliwa M."/>
        </authorList>
    </citation>
    <scope>NUCLEOTIDE SEQUENCE [LARGE SCALE GENOMIC DNA]</scope>
</reference>
<evidence type="ECO:0000256" key="3">
    <source>
        <dbReference type="ARBA" id="ARBA00022737"/>
    </source>
</evidence>
<feature type="repeat" description="WD" evidence="5">
    <location>
        <begin position="253"/>
        <end position="291"/>
    </location>
</feature>
<feature type="repeat" description="WD" evidence="5">
    <location>
        <begin position="206"/>
        <end position="240"/>
    </location>
</feature>
<dbReference type="PROSITE" id="PS00678">
    <property type="entry name" value="WD_REPEATS_1"/>
    <property type="match status" value="1"/>
</dbReference>
<organism evidence="6 7">
    <name type="scientific">Reticulomyxa filosa</name>
    <dbReference type="NCBI Taxonomy" id="46433"/>
    <lineage>
        <taxon>Eukaryota</taxon>
        <taxon>Sar</taxon>
        <taxon>Rhizaria</taxon>
        <taxon>Retaria</taxon>
        <taxon>Foraminifera</taxon>
        <taxon>Monothalamids</taxon>
        <taxon>Reticulomyxidae</taxon>
        <taxon>Reticulomyxa</taxon>
    </lineage>
</organism>
<dbReference type="InterPro" id="IPR001632">
    <property type="entry name" value="WD40_G-protein_beta-like"/>
</dbReference>
<dbReference type="InterPro" id="IPR036322">
    <property type="entry name" value="WD40_repeat_dom_sf"/>
</dbReference>
<dbReference type="Proteomes" id="UP000023152">
    <property type="component" value="Unassembled WGS sequence"/>
</dbReference>
<dbReference type="GO" id="GO:0007165">
    <property type="term" value="P:signal transduction"/>
    <property type="evidence" value="ECO:0007669"/>
    <property type="project" value="UniProtKB-KW"/>
</dbReference>
<keyword evidence="2 5" id="KW-0853">WD repeat</keyword>
<proteinExistence type="inferred from homology"/>
<dbReference type="Gene3D" id="2.130.10.10">
    <property type="entry name" value="YVTN repeat-like/Quinoprotein amine dehydrogenase"/>
    <property type="match status" value="1"/>
</dbReference>
<dbReference type="InterPro" id="IPR020472">
    <property type="entry name" value="WD40_PAC1"/>
</dbReference>
<gene>
    <name evidence="6" type="ORF">RFI_19148</name>
</gene>
<dbReference type="PROSITE" id="PS50294">
    <property type="entry name" value="WD_REPEATS_REGION"/>
    <property type="match status" value="2"/>
</dbReference>
<dbReference type="PROSITE" id="PS50082">
    <property type="entry name" value="WD_REPEATS_2"/>
    <property type="match status" value="3"/>
</dbReference>
<evidence type="ECO:0000256" key="1">
    <source>
        <dbReference type="ARBA" id="ARBA00009768"/>
    </source>
</evidence>
<feature type="repeat" description="WD" evidence="5">
    <location>
        <begin position="63"/>
        <end position="104"/>
    </location>
</feature>
<sequence length="430" mass="49475">MLRLLQQVVNIDRELRNCAEQIKQLKAFIKEKREAQNGQVLKNYSESKQPERSEKGLKARMILKGHFGKVYGIDWHTDNTHLLSVSQDGKLIIWDTSTAKRRGAVSLWTSHTMTCAFSPSGNLTASGGLDNICTLTDISEMYKPESKSIFKKNEWREKSKTICELRGHEGYLSCCKFVDENTIITTSGDSTAIHWDIERKCILNIFLGHRNDVMSVCVDRSSHLFVTASTDATAKVWDYRIPKRYVLDFDGYHTNDINCAEFFPNKRSFVTGSDDSSCRLFDLRSYQQLAIYQKEMQHSIWSVDVSVSGYSLFAAYDTGNVVFAWNTINAEVDYSLQHPQRPSRLKLPQNGTVVATAYQIIQSIKVLKKKPIFHFKCFFSPKEKSYLQILKKMCSDLIKAFFFFLKNEKCVKLCHFSRPAQMFRLQTQCL</sequence>
<dbReference type="CDD" id="cd00200">
    <property type="entry name" value="WD40"/>
    <property type="match status" value="1"/>
</dbReference>
<evidence type="ECO:0000256" key="4">
    <source>
        <dbReference type="ARBA" id="ARBA00023224"/>
    </source>
</evidence>
<comment type="similarity">
    <text evidence="1">Belongs to the WD repeat G protein beta family.</text>
</comment>
<keyword evidence="3" id="KW-0677">Repeat</keyword>
<dbReference type="EMBL" id="ASPP01015434">
    <property type="protein sequence ID" value="ETO18140.1"/>
    <property type="molecule type" value="Genomic_DNA"/>
</dbReference>
<dbReference type="PIRSF" id="PIRSF002394">
    <property type="entry name" value="GN-bd_beta"/>
    <property type="match status" value="1"/>
</dbReference>
<dbReference type="InterPro" id="IPR015943">
    <property type="entry name" value="WD40/YVTN_repeat-like_dom_sf"/>
</dbReference>